<organism evidence="2 3">
    <name type="scientific">Parastrongyloides trichosuri</name>
    <name type="common">Possum-specific nematode worm</name>
    <dbReference type="NCBI Taxonomy" id="131310"/>
    <lineage>
        <taxon>Eukaryota</taxon>
        <taxon>Metazoa</taxon>
        <taxon>Ecdysozoa</taxon>
        <taxon>Nematoda</taxon>
        <taxon>Chromadorea</taxon>
        <taxon>Rhabditida</taxon>
        <taxon>Tylenchina</taxon>
        <taxon>Panagrolaimomorpha</taxon>
        <taxon>Strongyloidoidea</taxon>
        <taxon>Strongyloididae</taxon>
        <taxon>Parastrongyloides</taxon>
    </lineage>
</organism>
<dbReference type="WBParaSite" id="PTRK_0001732500.1">
    <property type="protein sequence ID" value="PTRK_0001732500.1"/>
    <property type="gene ID" value="PTRK_0001732500"/>
</dbReference>
<reference evidence="3" key="1">
    <citation type="submission" date="2017-02" db="UniProtKB">
        <authorList>
            <consortium name="WormBaseParasite"/>
        </authorList>
    </citation>
    <scope>IDENTIFICATION</scope>
</reference>
<feature type="compositionally biased region" description="Basic residues" evidence="1">
    <location>
        <begin position="471"/>
        <end position="481"/>
    </location>
</feature>
<feature type="region of interest" description="Disordered" evidence="1">
    <location>
        <begin position="35"/>
        <end position="285"/>
    </location>
</feature>
<keyword evidence="2" id="KW-1185">Reference proteome</keyword>
<dbReference type="Proteomes" id="UP000038045">
    <property type="component" value="Unplaced"/>
</dbReference>
<feature type="compositionally biased region" description="Basic residues" evidence="1">
    <location>
        <begin position="1242"/>
        <end position="1251"/>
    </location>
</feature>
<proteinExistence type="predicted"/>
<feature type="compositionally biased region" description="Basic and acidic residues" evidence="1">
    <location>
        <begin position="267"/>
        <end position="276"/>
    </location>
</feature>
<feature type="region of interest" description="Disordered" evidence="1">
    <location>
        <begin position="427"/>
        <end position="673"/>
    </location>
</feature>
<feature type="compositionally biased region" description="Basic and acidic residues" evidence="1">
    <location>
        <begin position="482"/>
        <end position="492"/>
    </location>
</feature>
<feature type="compositionally biased region" description="Basic and acidic residues" evidence="1">
    <location>
        <begin position="227"/>
        <end position="256"/>
    </location>
</feature>
<feature type="compositionally biased region" description="Basic and acidic residues" evidence="1">
    <location>
        <begin position="326"/>
        <end position="337"/>
    </location>
</feature>
<feature type="compositionally biased region" description="Basic residues" evidence="1">
    <location>
        <begin position="198"/>
        <end position="211"/>
    </location>
</feature>
<feature type="compositionally biased region" description="Basic residues" evidence="1">
    <location>
        <begin position="704"/>
        <end position="718"/>
    </location>
</feature>
<feature type="compositionally biased region" description="Basic and acidic residues" evidence="1">
    <location>
        <begin position="69"/>
        <end position="88"/>
    </location>
</feature>
<feature type="region of interest" description="Disordered" evidence="1">
    <location>
        <begin position="1226"/>
        <end position="1269"/>
    </location>
</feature>
<feature type="compositionally biased region" description="Low complexity" evidence="1">
    <location>
        <begin position="56"/>
        <end position="68"/>
    </location>
</feature>
<evidence type="ECO:0000313" key="2">
    <source>
        <dbReference type="Proteomes" id="UP000038045"/>
    </source>
</evidence>
<feature type="region of interest" description="Disordered" evidence="1">
    <location>
        <begin position="702"/>
        <end position="754"/>
    </location>
</feature>
<feature type="compositionally biased region" description="Basic residues" evidence="1">
    <location>
        <begin position="127"/>
        <end position="141"/>
    </location>
</feature>
<protein>
    <submittedName>
        <fullName evidence="3">Integral membrane protein</fullName>
    </submittedName>
</protein>
<feature type="compositionally biased region" description="Basic and acidic residues" evidence="1">
    <location>
        <begin position="566"/>
        <end position="609"/>
    </location>
</feature>
<feature type="region of interest" description="Disordered" evidence="1">
    <location>
        <begin position="777"/>
        <end position="846"/>
    </location>
</feature>
<name>A0A0N5A604_PARTI</name>
<evidence type="ECO:0000313" key="3">
    <source>
        <dbReference type="WBParaSite" id="PTRK_0001732500.1"/>
    </source>
</evidence>
<dbReference type="AlphaFoldDB" id="A0A0N5A604"/>
<evidence type="ECO:0000256" key="1">
    <source>
        <dbReference type="SAM" id="MobiDB-lite"/>
    </source>
</evidence>
<feature type="compositionally biased region" description="Basic and acidic residues" evidence="1">
    <location>
        <begin position="637"/>
        <end position="652"/>
    </location>
</feature>
<feature type="region of interest" description="Disordered" evidence="1">
    <location>
        <begin position="307"/>
        <end position="382"/>
    </location>
</feature>
<feature type="compositionally biased region" description="Gly residues" evidence="1">
    <location>
        <begin position="959"/>
        <end position="980"/>
    </location>
</feature>
<sequence>MTDAAPDFDAMFADLRRSSLAGGHRFASIPAHRFWEEAHDGSPPPADVGRRGGSAGRCRPGSRPCPRRCGADRLGRLQRPDEPDRAGDAPDGSGIPDHAGHGPGRTRRRPLQAERPQPGQGRGRQGQVRRRHEGHGGHRPQRPAGQGADLSRLPDLLRRDGEGGLRLPLWRRHVPFALYGQPTGRLSGRRARADADRLRRRGRAAGFRHRPHPDADGRHHRHGRGRLGHEPVDRPPHGREEHPRRLGRAGADDPDARGLSGHPAPGRRPEGGARGRDARRRRVASAGRRGLLSLWAEELHHLLDDAGRGASDGAGSGGRNLGPRRRPAEGARVDARHGRPAHRRPRQGSALRLSEHGRSQGRAAEGAERPDGGHAGPHAGLFRPPAQVAVRHSSRAQGHRGRGAGRLLHGACPGWVASGRLLHQSARHGGVAQVDPADPDLSRGRAGSSLPDRPADGAAGHPVADEDPRGRRAGRHSAGLHHRPDAAADPHPARYLGRRHVHDQVAGPQGWGAEPVGLRRTRRRPGRSEDQARPGPSDRGAGEDPPRRRARRGRVAPAGRRGLLRRRAEVEHDDHALGQGDPRHGPRAGGRDHRRDRRHPEVAGHDPGHGRRAGSGPEQGSGATVPQHRRGQGRAAEVAERTGRRAGAETARRLRPPAQDPCRGSPRAGVDPVGRAGRILSGAAAGWLASGRLLHQPALGAVRRGGRGGRSGRLRHRSAGPGGLPDVLSVPGRAPGGRHRHPLRTLEPRTGGRLYGGFGRQAAGRLEQRDQPLLGLAGPGLFLQGRPHGHRAPAQGGGSQARLRPARLPRQGADERLPAAGGAGSPDARLIPPGEDTTRPDPGRSDAAVADAAPLVEAAQGVAAGIILAVDHLVGGLARGGEADGPGIGAARAGHEVAQAEIIGPRETGHAPQLLIRRQAIDRDLGLEGRAEGGIAAALFDVGARLEHGGQDRLRQVGLGHGGGGRQPGQGRGGGHGRGWLGPASRQGGGRADAALTLVDPQQGGGDALGRQGDGIGLVQVEVEAARLGQGVDDPRAGVSHHAQAILRPIDRKVRQGEAPTVDAQAQRPGLGHAIEQTGGDLGPGGGAGLHRHPDPAAGSAVQRRAEGGAGVAVVADDQPVAELARFGVHGRLAGRAGNRGFRRRGCLCLILLLTSSEGQYGGRGEQQGAEHHEWRFQRQKRDAMNGQAEIGFKPHRGFLRRYADRAAQPLRPRARLAIPPARYSFPELETEAEHGQDQGRQSHRGHRRRRNDPDHLAVDQGQADLPVS</sequence>
<feature type="region of interest" description="Disordered" evidence="1">
    <location>
        <begin position="957"/>
        <end position="990"/>
    </location>
</feature>
<accession>A0A0N5A604</accession>
<feature type="compositionally biased region" description="Gly residues" evidence="1">
    <location>
        <begin position="310"/>
        <end position="320"/>
    </location>
</feature>